<feature type="binding site" evidence="4">
    <location>
        <position position="98"/>
    </location>
    <ligand>
        <name>pyridoxal 5'-phosphate</name>
        <dbReference type="ChEBI" id="CHEBI:597326"/>
    </ligand>
</feature>
<dbReference type="Gene3D" id="3.90.1150.10">
    <property type="entry name" value="Aspartate Aminotransferase, domain 1"/>
    <property type="match status" value="1"/>
</dbReference>
<evidence type="ECO:0000256" key="2">
    <source>
        <dbReference type="ARBA" id="ARBA00022801"/>
    </source>
</evidence>
<comment type="subunit">
    <text evidence="4 6">Homodimer.</text>
</comment>
<feature type="binding site" evidence="4">
    <location>
        <position position="223"/>
    </location>
    <ligand>
        <name>pyridoxal 5'-phosphate</name>
        <dbReference type="ChEBI" id="CHEBI:597326"/>
    </ligand>
</feature>
<feature type="binding site" evidence="4">
    <location>
        <begin position="129"/>
        <end position="132"/>
    </location>
    <ligand>
        <name>pyridoxal 5'-phosphate</name>
        <dbReference type="ChEBI" id="CHEBI:597326"/>
    </ligand>
</feature>
<dbReference type="InterPro" id="IPR015421">
    <property type="entry name" value="PyrdxlP-dep_Trfase_major"/>
</dbReference>
<keyword evidence="3 4" id="KW-0663">Pyridoxal phosphate</keyword>
<dbReference type="InterPro" id="IPR015424">
    <property type="entry name" value="PyrdxlP-dep_Trfase"/>
</dbReference>
<dbReference type="InterPro" id="IPR000192">
    <property type="entry name" value="Aminotrans_V_dom"/>
</dbReference>
<comment type="similarity">
    <text evidence="4 6">Belongs to the kynureninase family.</text>
</comment>
<dbReference type="PANTHER" id="PTHR14084:SF0">
    <property type="entry name" value="KYNURENINASE"/>
    <property type="match status" value="1"/>
</dbReference>
<evidence type="ECO:0000256" key="4">
    <source>
        <dbReference type="HAMAP-Rule" id="MF_01970"/>
    </source>
</evidence>
<comment type="caution">
    <text evidence="8">The sequence shown here is derived from an EMBL/GenBank/DDBJ whole genome shotgun (WGS) entry which is preliminary data.</text>
</comment>
<comment type="pathway">
    <text evidence="4 6">Cofactor biosynthesis; NAD(+) biosynthesis; quinolinate from L-kynurenine: step 2/3.</text>
</comment>
<comment type="catalytic activity">
    <reaction evidence="6">
        <text>3-hydroxy-L-kynurenine + H2O = 3-hydroxyanthranilate + L-alanine + H(+)</text>
        <dbReference type="Rhea" id="RHEA:25143"/>
        <dbReference type="ChEBI" id="CHEBI:15377"/>
        <dbReference type="ChEBI" id="CHEBI:15378"/>
        <dbReference type="ChEBI" id="CHEBI:36559"/>
        <dbReference type="ChEBI" id="CHEBI:57972"/>
        <dbReference type="ChEBI" id="CHEBI:58125"/>
        <dbReference type="EC" id="3.7.1.3"/>
    </reaction>
</comment>
<dbReference type="HAMAP" id="MF_01970">
    <property type="entry name" value="Kynureninase"/>
    <property type="match status" value="1"/>
</dbReference>
<dbReference type="PANTHER" id="PTHR14084">
    <property type="entry name" value="KYNURENINASE"/>
    <property type="match status" value="1"/>
</dbReference>
<feature type="binding site" evidence="4">
    <location>
        <position position="169"/>
    </location>
    <ligand>
        <name>pyridoxal 5'-phosphate</name>
        <dbReference type="ChEBI" id="CHEBI:597326"/>
    </ligand>
</feature>
<dbReference type="NCBIfam" id="TIGR01814">
    <property type="entry name" value="kynureninase"/>
    <property type="match status" value="1"/>
</dbReference>
<name>A0ABU2C7W1_9BURK</name>
<dbReference type="GO" id="GO:0030429">
    <property type="term" value="F:kynureninase activity"/>
    <property type="evidence" value="ECO:0007669"/>
    <property type="project" value="UniProtKB-EC"/>
</dbReference>
<dbReference type="EC" id="3.7.1.3" evidence="4 5"/>
<dbReference type="InterPro" id="IPR010111">
    <property type="entry name" value="Kynureninase"/>
</dbReference>
<dbReference type="SUPFAM" id="SSF53383">
    <property type="entry name" value="PLP-dependent transferases"/>
    <property type="match status" value="1"/>
</dbReference>
<gene>
    <name evidence="4" type="primary">kynU</name>
    <name evidence="8" type="ORF">J2X19_002006</name>
</gene>
<dbReference type="Gene3D" id="3.40.640.10">
    <property type="entry name" value="Type I PLP-dependent aspartate aminotransferase-like (Major domain)"/>
    <property type="match status" value="1"/>
</dbReference>
<comment type="cofactor">
    <cofactor evidence="4 6">
        <name>pyridoxal 5'-phosphate</name>
        <dbReference type="ChEBI" id="CHEBI:597326"/>
    </cofactor>
</comment>
<evidence type="ECO:0000256" key="5">
    <source>
        <dbReference type="NCBIfam" id="TIGR01814"/>
    </source>
</evidence>
<dbReference type="InterPro" id="IPR015422">
    <property type="entry name" value="PyrdxlP-dep_Trfase_small"/>
</dbReference>
<feature type="binding site" evidence="4">
    <location>
        <position position="97"/>
    </location>
    <ligand>
        <name>pyridoxal 5'-phosphate</name>
        <dbReference type="ChEBI" id="CHEBI:597326"/>
    </ligand>
</feature>
<proteinExistence type="inferred from homology"/>
<organism evidence="8 9">
    <name type="scientific">Rhodoferax ferrireducens</name>
    <dbReference type="NCBI Taxonomy" id="192843"/>
    <lineage>
        <taxon>Bacteria</taxon>
        <taxon>Pseudomonadati</taxon>
        <taxon>Pseudomonadota</taxon>
        <taxon>Betaproteobacteria</taxon>
        <taxon>Burkholderiales</taxon>
        <taxon>Comamonadaceae</taxon>
        <taxon>Rhodoferax</taxon>
    </lineage>
</organism>
<dbReference type="EMBL" id="JAVDXT010000002">
    <property type="protein sequence ID" value="MDR7377327.1"/>
    <property type="molecule type" value="Genomic_DNA"/>
</dbReference>
<dbReference type="Pfam" id="PF00266">
    <property type="entry name" value="Aminotran_5"/>
    <property type="match status" value="1"/>
</dbReference>
<dbReference type="PIRSF" id="PIRSF038800">
    <property type="entry name" value="KYNU"/>
    <property type="match status" value="1"/>
</dbReference>
<dbReference type="Proteomes" id="UP001180487">
    <property type="component" value="Unassembled WGS sequence"/>
</dbReference>
<comment type="pathway">
    <text evidence="4 6">Amino-acid degradation; L-kynurenine degradation; L-alanine and anthranilate from L-kynurenine: step 1/1.</text>
</comment>
<dbReference type="Pfam" id="PF22580">
    <property type="entry name" value="KYNU_C"/>
    <property type="match status" value="1"/>
</dbReference>
<feature type="domain" description="Aminotransferase class V" evidence="7">
    <location>
        <begin position="78"/>
        <end position="299"/>
    </location>
</feature>
<sequence>MTTLHDCLRLDALDPLAPLRAHFSLPPGVIYLDGNSLGVLPAATAARVAQVVTQEWGTDLIKSWNSAGWFDLPQRLGNQIAPLIGAGQGEVVATDSTSVNLFKVLTAALNMAAADAPQRKLVVSERSNFPTDLYIAESLCRQHGFTLQLVEPEEIATALTSQVAVLMLTHVNYRTGAMHDMPAVTQAAHEAGALMLWDLAHSAGAVPVDLTAAKADFAVGCGYKYLNGGPGAPAFVWVNTAHAERFWQPLAGWWGHATPFEFTPDYRPAPGVTRYLCGTQPMISLAALECGLDVFDAAGRIVPNQSAMQTLRQKSLALTDLFIELVEQRCAGHGLGLATPREHAQRGSQVCLSKSEGAYAIVQALIARGVIGDYRAGNGAQHPDILRFGFTPLYLGYEDVWNAVDQLQQVLESEEWRRPEFNQKHAVT</sequence>
<evidence type="ECO:0000256" key="6">
    <source>
        <dbReference type="PIRNR" id="PIRNR038800"/>
    </source>
</evidence>
<evidence type="ECO:0000256" key="3">
    <source>
        <dbReference type="ARBA" id="ARBA00022898"/>
    </source>
</evidence>
<evidence type="ECO:0000259" key="7">
    <source>
        <dbReference type="Pfam" id="PF00266"/>
    </source>
</evidence>
<keyword evidence="2 4" id="KW-0378">Hydrolase</keyword>
<comment type="catalytic activity">
    <reaction evidence="4 6">
        <text>L-kynurenine + H2O = anthranilate + L-alanine + H(+)</text>
        <dbReference type="Rhea" id="RHEA:16813"/>
        <dbReference type="ChEBI" id="CHEBI:15377"/>
        <dbReference type="ChEBI" id="CHEBI:15378"/>
        <dbReference type="ChEBI" id="CHEBI:16567"/>
        <dbReference type="ChEBI" id="CHEBI:57959"/>
        <dbReference type="ChEBI" id="CHEBI:57972"/>
        <dbReference type="EC" id="3.7.1.3"/>
    </reaction>
</comment>
<comment type="function">
    <text evidence="4 6">Catalyzes the cleavage of L-kynurenine (L-Kyn) and L-3-hydroxykynurenine (L-3OHKyn) into anthranilic acid (AA) and 3-hydroxyanthranilic acid (3-OHAA), respectively.</text>
</comment>
<feature type="modified residue" description="N6-(pyridoxal phosphate)lysine" evidence="4">
    <location>
        <position position="224"/>
    </location>
</feature>
<evidence type="ECO:0000313" key="8">
    <source>
        <dbReference type="EMBL" id="MDR7377327.1"/>
    </source>
</evidence>
<accession>A0ABU2C7W1</accession>
<dbReference type="RefSeq" id="WP_310373013.1">
    <property type="nucleotide sequence ID" value="NZ_JAVDXT010000002.1"/>
</dbReference>
<protein>
    <recommendedName>
        <fullName evidence="4 5">Kynureninase</fullName>
        <ecNumber evidence="4 5">3.7.1.3</ecNumber>
    </recommendedName>
    <alternativeName>
        <fullName evidence="4">L-kynurenine hydrolase</fullName>
    </alternativeName>
</protein>
<feature type="binding site" evidence="4">
    <location>
        <position position="279"/>
    </location>
    <ligand>
        <name>pyridoxal 5'-phosphate</name>
        <dbReference type="ChEBI" id="CHEBI:597326"/>
    </ligand>
</feature>
<feature type="binding site" evidence="4">
    <location>
        <position position="253"/>
    </location>
    <ligand>
        <name>pyridoxal 5'-phosphate</name>
        <dbReference type="ChEBI" id="CHEBI:597326"/>
    </ligand>
</feature>
<keyword evidence="9" id="KW-1185">Reference proteome</keyword>
<evidence type="ECO:0000256" key="1">
    <source>
        <dbReference type="ARBA" id="ARBA00022642"/>
    </source>
</evidence>
<keyword evidence="1 4" id="KW-0662">Pyridine nucleotide biosynthesis</keyword>
<feature type="binding site" evidence="4">
    <location>
        <position position="201"/>
    </location>
    <ligand>
        <name>pyridoxal 5'-phosphate</name>
        <dbReference type="ChEBI" id="CHEBI:597326"/>
    </ligand>
</feature>
<reference evidence="8 9" key="1">
    <citation type="submission" date="2023-07" db="EMBL/GenBank/DDBJ databases">
        <title>Sorghum-associated microbial communities from plants grown in Nebraska, USA.</title>
        <authorList>
            <person name="Schachtman D."/>
        </authorList>
    </citation>
    <scope>NUCLEOTIDE SEQUENCE [LARGE SCALE GENOMIC DNA]</scope>
    <source>
        <strain evidence="8 9">BE313</strain>
    </source>
</reference>
<feature type="binding site" evidence="4">
    <location>
        <position position="198"/>
    </location>
    <ligand>
        <name>pyridoxal 5'-phosphate</name>
        <dbReference type="ChEBI" id="CHEBI:597326"/>
    </ligand>
</feature>
<evidence type="ECO:0000313" key="9">
    <source>
        <dbReference type="Proteomes" id="UP001180487"/>
    </source>
</evidence>